<evidence type="ECO:0000256" key="2">
    <source>
        <dbReference type="ARBA" id="ARBA00022898"/>
    </source>
</evidence>
<dbReference type="CDD" id="cd00609">
    <property type="entry name" value="AAT_like"/>
    <property type="match status" value="1"/>
</dbReference>
<dbReference type="GO" id="GO:0003700">
    <property type="term" value="F:DNA-binding transcription factor activity"/>
    <property type="evidence" value="ECO:0007669"/>
    <property type="project" value="InterPro"/>
</dbReference>
<evidence type="ECO:0000256" key="3">
    <source>
        <dbReference type="ARBA" id="ARBA00023015"/>
    </source>
</evidence>
<dbReference type="InterPro" id="IPR004839">
    <property type="entry name" value="Aminotransferase_I/II_large"/>
</dbReference>
<dbReference type="InterPro" id="IPR000524">
    <property type="entry name" value="Tscrpt_reg_HTH_GntR"/>
</dbReference>
<dbReference type="Pfam" id="PF00155">
    <property type="entry name" value="Aminotran_1_2"/>
    <property type="match status" value="1"/>
</dbReference>
<dbReference type="SUPFAM" id="SSF53383">
    <property type="entry name" value="PLP-dependent transferases"/>
    <property type="match status" value="1"/>
</dbReference>
<dbReference type="PROSITE" id="PS50949">
    <property type="entry name" value="HTH_GNTR"/>
    <property type="match status" value="1"/>
</dbReference>
<evidence type="ECO:0000259" key="6">
    <source>
        <dbReference type="PROSITE" id="PS50949"/>
    </source>
</evidence>
<name>A0A640WEU7_9GAMM</name>
<feature type="domain" description="HTH gntR-type" evidence="6">
    <location>
        <begin position="1"/>
        <end position="69"/>
    </location>
</feature>
<dbReference type="Gene3D" id="3.40.640.10">
    <property type="entry name" value="Type I PLP-dependent aspartate aminotransferase-like (Major domain)"/>
    <property type="match status" value="1"/>
</dbReference>
<comment type="similarity">
    <text evidence="1">In the C-terminal section; belongs to the class-I pyridoxal-phosphate-dependent aminotransferase family.</text>
</comment>
<dbReference type="PANTHER" id="PTHR46577">
    <property type="entry name" value="HTH-TYPE TRANSCRIPTIONAL REGULATORY PROTEIN GABR"/>
    <property type="match status" value="1"/>
</dbReference>
<sequence length="487" mass="54428">MHRYERLADHLRERIQAGYYRPDDRLPSVRALAESHGVSLSTVQQAYHQLEDAQLILARPKSGYFVSPQRERPALPPVGRTAQRPVEVSQWEQVREGTCILPDTEIFHLGRGMPDIDAPTLKPLLRALSRVSRRQDLVGLNYDTLHGRPELREEIARLSVGHGCRLHPDELVVTTGCHEAISIAMRAVCEPGGIIAVDSPSFYGALQSIRAYGMKAMEIPTDPETGISLEALELALEQWPIRAIQVTPTCNNPLGYTLSVERKRALYALAQRFDVAIIEDDVYGDLAYAFPRPVTIKSFDEDGRVLLCSSFSKTLAPGLRLGWMAPGRYLERALHMKYVGTGSTATQGQMAVAEFIREGHFEPHLRRMRRQYQRNRNAMLDLIAEVFPLSTRISFPEGGFLLWLECDASVDTVALNTRLMTEGIRIAPGVMFSATGKYRSCLRLNYSLFDAATRQAVKRIGAILSESDPATAEDRIRASVLQESLSS</sequence>
<keyword evidence="3" id="KW-0805">Transcription regulation</keyword>
<dbReference type="InterPro" id="IPR015421">
    <property type="entry name" value="PyrdxlP-dep_Trfase_major"/>
</dbReference>
<dbReference type="InterPro" id="IPR015422">
    <property type="entry name" value="PyrdxlP-dep_Trfase_small"/>
</dbReference>
<keyword evidence="5" id="KW-0804">Transcription</keyword>
<evidence type="ECO:0000256" key="5">
    <source>
        <dbReference type="ARBA" id="ARBA00023163"/>
    </source>
</evidence>
<evidence type="ECO:0000313" key="7">
    <source>
        <dbReference type="EMBL" id="KAA0018673.1"/>
    </source>
</evidence>
<dbReference type="GO" id="GO:0003677">
    <property type="term" value="F:DNA binding"/>
    <property type="evidence" value="ECO:0007669"/>
    <property type="project" value="UniProtKB-KW"/>
</dbReference>
<dbReference type="CDD" id="cd07377">
    <property type="entry name" value="WHTH_GntR"/>
    <property type="match status" value="1"/>
</dbReference>
<keyword evidence="7" id="KW-0032">Aminotransferase</keyword>
<protein>
    <submittedName>
        <fullName evidence="7">PLP-dependent aminotransferase family protein</fullName>
    </submittedName>
</protein>
<keyword evidence="7" id="KW-0808">Transferase</keyword>
<keyword evidence="2" id="KW-0663">Pyridoxal phosphate</keyword>
<gene>
    <name evidence="7" type="ORF">F0A16_09210</name>
</gene>
<dbReference type="AlphaFoldDB" id="A0A640WEU7"/>
<dbReference type="InterPro" id="IPR036388">
    <property type="entry name" value="WH-like_DNA-bd_sf"/>
</dbReference>
<dbReference type="SUPFAM" id="SSF46785">
    <property type="entry name" value="Winged helix' DNA-binding domain"/>
    <property type="match status" value="1"/>
</dbReference>
<dbReference type="Proteomes" id="UP000466024">
    <property type="component" value="Unassembled WGS sequence"/>
</dbReference>
<dbReference type="EMBL" id="VTPX01000004">
    <property type="protein sequence ID" value="KAA0018673.1"/>
    <property type="molecule type" value="Genomic_DNA"/>
</dbReference>
<dbReference type="InterPro" id="IPR015424">
    <property type="entry name" value="PyrdxlP-dep_Trfase"/>
</dbReference>
<dbReference type="GO" id="GO:0030170">
    <property type="term" value="F:pyridoxal phosphate binding"/>
    <property type="evidence" value="ECO:0007669"/>
    <property type="project" value="InterPro"/>
</dbReference>
<proteinExistence type="inferred from homology"/>
<accession>A0A640WEU7</accession>
<evidence type="ECO:0000313" key="8">
    <source>
        <dbReference type="Proteomes" id="UP000466024"/>
    </source>
</evidence>
<dbReference type="Gene3D" id="1.10.10.10">
    <property type="entry name" value="Winged helix-like DNA-binding domain superfamily/Winged helix DNA-binding domain"/>
    <property type="match status" value="1"/>
</dbReference>
<reference evidence="7 8" key="1">
    <citation type="submission" date="2019-08" db="EMBL/GenBank/DDBJ databases">
        <title>Bioinformatics analysis of the strain L3 and L5.</title>
        <authorList>
            <person name="Li X."/>
        </authorList>
    </citation>
    <scope>NUCLEOTIDE SEQUENCE [LARGE SCALE GENOMIC DNA]</scope>
    <source>
        <strain evidence="7 8">L3</strain>
    </source>
</reference>
<dbReference type="GO" id="GO:0008483">
    <property type="term" value="F:transaminase activity"/>
    <property type="evidence" value="ECO:0007669"/>
    <property type="project" value="UniProtKB-KW"/>
</dbReference>
<dbReference type="RefSeq" id="WP_149435097.1">
    <property type="nucleotide sequence ID" value="NZ_VTPX01000004.1"/>
</dbReference>
<keyword evidence="4" id="KW-0238">DNA-binding</keyword>
<comment type="caution">
    <text evidence="7">The sequence shown here is derived from an EMBL/GenBank/DDBJ whole genome shotgun (WGS) entry which is preliminary data.</text>
</comment>
<dbReference type="PANTHER" id="PTHR46577:SF2">
    <property type="entry name" value="TRANSCRIPTIONAL REGULATORY PROTEIN"/>
    <property type="match status" value="1"/>
</dbReference>
<dbReference type="InterPro" id="IPR051446">
    <property type="entry name" value="HTH_trans_reg/aminotransferase"/>
</dbReference>
<dbReference type="Gene3D" id="3.90.1150.10">
    <property type="entry name" value="Aspartate Aminotransferase, domain 1"/>
    <property type="match status" value="1"/>
</dbReference>
<evidence type="ECO:0000256" key="1">
    <source>
        <dbReference type="ARBA" id="ARBA00005384"/>
    </source>
</evidence>
<evidence type="ECO:0000256" key="4">
    <source>
        <dbReference type="ARBA" id="ARBA00023125"/>
    </source>
</evidence>
<dbReference type="Pfam" id="PF00392">
    <property type="entry name" value="GntR"/>
    <property type="match status" value="1"/>
</dbReference>
<dbReference type="SMART" id="SM00345">
    <property type="entry name" value="HTH_GNTR"/>
    <property type="match status" value="1"/>
</dbReference>
<keyword evidence="8" id="KW-1185">Reference proteome</keyword>
<organism evidence="7 8">
    <name type="scientific">Salinicola corii</name>
    <dbReference type="NCBI Taxonomy" id="2606937"/>
    <lineage>
        <taxon>Bacteria</taxon>
        <taxon>Pseudomonadati</taxon>
        <taxon>Pseudomonadota</taxon>
        <taxon>Gammaproteobacteria</taxon>
        <taxon>Oceanospirillales</taxon>
        <taxon>Halomonadaceae</taxon>
        <taxon>Salinicola</taxon>
    </lineage>
</organism>
<dbReference type="InterPro" id="IPR036390">
    <property type="entry name" value="WH_DNA-bd_sf"/>
</dbReference>